<evidence type="ECO:0000313" key="18">
    <source>
        <dbReference type="EMBL" id="CDH55160.1"/>
    </source>
</evidence>
<keyword evidence="7 12" id="KW-0274">FAD</keyword>
<dbReference type="GO" id="GO:0005504">
    <property type="term" value="F:fatty acid binding"/>
    <property type="evidence" value="ECO:0007669"/>
    <property type="project" value="TreeGrafter"/>
</dbReference>
<comment type="subcellular location">
    <subcellularLocation>
        <location evidence="3">Peroxisome</location>
    </subcellularLocation>
</comment>
<dbReference type="UniPathway" id="UPA00661"/>
<evidence type="ECO:0000256" key="12">
    <source>
        <dbReference type="PIRNR" id="PIRNR000168"/>
    </source>
</evidence>
<dbReference type="VEuPathDB" id="FungiDB:LCOR_06330.1"/>
<evidence type="ECO:0000256" key="7">
    <source>
        <dbReference type="ARBA" id="ARBA00022827"/>
    </source>
</evidence>
<dbReference type="Pfam" id="PF02770">
    <property type="entry name" value="Acyl-CoA_dh_M"/>
    <property type="match status" value="1"/>
</dbReference>
<keyword evidence="6 12" id="KW-0285">Flavoprotein</keyword>
<dbReference type="SUPFAM" id="SSF56645">
    <property type="entry name" value="Acyl-CoA dehydrogenase NM domain-like"/>
    <property type="match status" value="1"/>
</dbReference>
<dbReference type="InterPro" id="IPR046373">
    <property type="entry name" value="Acyl-CoA_Oxase/DH_mid-dom_sf"/>
</dbReference>
<dbReference type="GO" id="GO:0071949">
    <property type="term" value="F:FAD binding"/>
    <property type="evidence" value="ECO:0007669"/>
    <property type="project" value="InterPro"/>
</dbReference>
<feature type="domain" description="Acyl-CoA oxidase/dehydrogenase middle" evidence="15">
    <location>
        <begin position="178"/>
        <end position="288"/>
    </location>
</feature>
<name>A0A068RZI5_9FUNG</name>
<comment type="cofactor">
    <cofactor evidence="2">
        <name>FAD</name>
        <dbReference type="ChEBI" id="CHEBI:57692"/>
    </cofactor>
</comment>
<evidence type="ECO:0000259" key="15">
    <source>
        <dbReference type="Pfam" id="PF02770"/>
    </source>
</evidence>
<dbReference type="OrthoDB" id="538336at2759"/>
<dbReference type="InterPro" id="IPR029320">
    <property type="entry name" value="Acyl-CoA_ox_N"/>
</dbReference>
<keyword evidence="10" id="KW-0443">Lipid metabolism</keyword>
<dbReference type="GO" id="GO:0005777">
    <property type="term" value="C:peroxisome"/>
    <property type="evidence" value="ECO:0007669"/>
    <property type="project" value="UniProtKB-SubCell"/>
</dbReference>
<dbReference type="Gene3D" id="1.20.140.10">
    <property type="entry name" value="Butyryl-CoA Dehydrogenase, subunit A, domain 3"/>
    <property type="match status" value="2"/>
</dbReference>
<evidence type="ECO:0000256" key="1">
    <source>
        <dbReference type="ARBA" id="ARBA00001201"/>
    </source>
</evidence>
<feature type="domain" description="Acyl-CoA oxidase C-terminal" evidence="14">
    <location>
        <begin position="543"/>
        <end position="699"/>
    </location>
</feature>
<dbReference type="Gene3D" id="2.40.110.10">
    <property type="entry name" value="Butyryl-CoA Dehydrogenase, subunit A, domain 2"/>
    <property type="match status" value="1"/>
</dbReference>
<organism evidence="18 19">
    <name type="scientific">Lichtheimia corymbifera JMRC:FSU:9682</name>
    <dbReference type="NCBI Taxonomy" id="1263082"/>
    <lineage>
        <taxon>Eukaryota</taxon>
        <taxon>Fungi</taxon>
        <taxon>Fungi incertae sedis</taxon>
        <taxon>Mucoromycota</taxon>
        <taxon>Mucoromycotina</taxon>
        <taxon>Mucoromycetes</taxon>
        <taxon>Mucorales</taxon>
        <taxon>Lichtheimiaceae</taxon>
        <taxon>Lichtheimia</taxon>
    </lineage>
</organism>
<keyword evidence="8" id="KW-0276">Fatty acid metabolism</keyword>
<dbReference type="Pfam" id="PF01756">
    <property type="entry name" value="ACOX"/>
    <property type="match status" value="1"/>
</dbReference>
<dbReference type="InterPro" id="IPR002655">
    <property type="entry name" value="Acyl-CoA_oxidase_C"/>
</dbReference>
<feature type="binding site" evidence="13">
    <location>
        <position position="221"/>
    </location>
    <ligand>
        <name>FAD</name>
        <dbReference type="ChEBI" id="CHEBI:57692"/>
    </ligand>
</feature>
<dbReference type="SUPFAM" id="SSF47203">
    <property type="entry name" value="Acyl-CoA dehydrogenase C-terminal domain-like"/>
    <property type="match status" value="2"/>
</dbReference>
<comment type="catalytic activity">
    <reaction evidence="1">
        <text>a 2,3-saturated acyl-CoA + O2 = a (2E)-enoyl-CoA + H2O2</text>
        <dbReference type="Rhea" id="RHEA:38959"/>
        <dbReference type="ChEBI" id="CHEBI:15379"/>
        <dbReference type="ChEBI" id="CHEBI:16240"/>
        <dbReference type="ChEBI" id="CHEBI:58856"/>
        <dbReference type="ChEBI" id="CHEBI:65111"/>
        <dbReference type="EC" id="1.3.3.6"/>
    </reaction>
</comment>
<feature type="domain" description="Acyl-CoA oxidase C-alpha1" evidence="17">
    <location>
        <begin position="318"/>
        <end position="475"/>
    </location>
</feature>
<evidence type="ECO:0000256" key="8">
    <source>
        <dbReference type="ARBA" id="ARBA00022832"/>
    </source>
</evidence>
<protein>
    <recommendedName>
        <fullName evidence="12">Acyl-coenzyme A oxidase</fullName>
    </recommendedName>
</protein>
<dbReference type="InterPro" id="IPR012258">
    <property type="entry name" value="Acyl-CoA_oxidase"/>
</dbReference>
<dbReference type="InterPro" id="IPR036250">
    <property type="entry name" value="AcylCo_DH-like_C"/>
</dbReference>
<evidence type="ECO:0000259" key="16">
    <source>
        <dbReference type="Pfam" id="PF14749"/>
    </source>
</evidence>
<keyword evidence="9" id="KW-0560">Oxidoreductase</keyword>
<dbReference type="GO" id="GO:0055088">
    <property type="term" value="P:lipid homeostasis"/>
    <property type="evidence" value="ECO:0007669"/>
    <property type="project" value="TreeGrafter"/>
</dbReference>
<dbReference type="Gene3D" id="1.10.540.10">
    <property type="entry name" value="Acyl-CoA dehydrogenase/oxidase, N-terminal domain"/>
    <property type="match status" value="1"/>
</dbReference>
<dbReference type="EMBL" id="CBTN010000027">
    <property type="protein sequence ID" value="CDH55160.1"/>
    <property type="molecule type" value="Genomic_DNA"/>
</dbReference>
<feature type="domain" description="Acyl-coenzyme A oxidase N-terminal" evidence="16">
    <location>
        <begin position="52"/>
        <end position="175"/>
    </location>
</feature>
<dbReference type="Pfam" id="PF22924">
    <property type="entry name" value="ACOX_C_alpha1"/>
    <property type="match status" value="1"/>
</dbReference>
<dbReference type="InterPro" id="IPR055060">
    <property type="entry name" value="ACOX_C_alpha1"/>
</dbReference>
<dbReference type="GO" id="GO:0033540">
    <property type="term" value="P:fatty acid beta-oxidation using acyl-CoA oxidase"/>
    <property type="evidence" value="ECO:0007669"/>
    <property type="project" value="UniProtKB-UniPathway"/>
</dbReference>
<dbReference type="Pfam" id="PF14749">
    <property type="entry name" value="Acyl-CoA_ox_N"/>
    <property type="match status" value="1"/>
</dbReference>
<gene>
    <name evidence="18" type="ORF">LCOR_06330.1</name>
</gene>
<dbReference type="FunFam" id="2.40.110.10:FF:000003">
    <property type="entry name" value="Acyl-coenzyme A oxidase"/>
    <property type="match status" value="1"/>
</dbReference>
<dbReference type="PIRSF" id="PIRSF000168">
    <property type="entry name" value="Acyl-CoA_oxidase"/>
    <property type="match status" value="1"/>
</dbReference>
<dbReference type="GO" id="GO:0003997">
    <property type="term" value="F:acyl-CoA oxidase activity"/>
    <property type="evidence" value="ECO:0007669"/>
    <property type="project" value="UniProtKB-EC"/>
</dbReference>
<dbReference type="PANTHER" id="PTHR10909">
    <property type="entry name" value="ELECTRON TRANSPORT OXIDOREDUCTASE"/>
    <property type="match status" value="1"/>
</dbReference>
<evidence type="ECO:0000256" key="10">
    <source>
        <dbReference type="ARBA" id="ARBA00023098"/>
    </source>
</evidence>
<keyword evidence="11" id="KW-0576">Peroxisome</keyword>
<dbReference type="InterPro" id="IPR006091">
    <property type="entry name" value="Acyl-CoA_Oxase/DH_mid-dom"/>
</dbReference>
<evidence type="ECO:0000259" key="14">
    <source>
        <dbReference type="Pfam" id="PF01756"/>
    </source>
</evidence>
<comment type="similarity">
    <text evidence="5 12">Belongs to the acyl-CoA oxidase family.</text>
</comment>
<accession>A0A068RZI5</accession>
<evidence type="ECO:0000256" key="9">
    <source>
        <dbReference type="ARBA" id="ARBA00023002"/>
    </source>
</evidence>
<dbReference type="InterPro" id="IPR037069">
    <property type="entry name" value="AcylCoA_DH/ox_N_sf"/>
</dbReference>
<evidence type="ECO:0000256" key="11">
    <source>
        <dbReference type="ARBA" id="ARBA00023140"/>
    </source>
</evidence>
<comment type="caution">
    <text evidence="18">The sequence shown here is derived from an EMBL/GenBank/DDBJ whole genome shotgun (WGS) entry which is preliminary data.</text>
</comment>
<evidence type="ECO:0000259" key="17">
    <source>
        <dbReference type="Pfam" id="PF22924"/>
    </source>
</evidence>
<feature type="binding site" evidence="13">
    <location>
        <position position="182"/>
    </location>
    <ligand>
        <name>FAD</name>
        <dbReference type="ChEBI" id="CHEBI:57692"/>
    </ligand>
</feature>
<evidence type="ECO:0000256" key="6">
    <source>
        <dbReference type="ARBA" id="ARBA00022630"/>
    </source>
</evidence>
<dbReference type="STRING" id="1263082.A0A068RZI5"/>
<evidence type="ECO:0000313" key="19">
    <source>
        <dbReference type="Proteomes" id="UP000027586"/>
    </source>
</evidence>
<evidence type="ECO:0000256" key="2">
    <source>
        <dbReference type="ARBA" id="ARBA00001974"/>
    </source>
</evidence>
<keyword evidence="19" id="KW-1185">Reference proteome</keyword>
<reference evidence="18" key="1">
    <citation type="submission" date="2013-08" db="EMBL/GenBank/DDBJ databases">
        <title>Gene expansion shapes genome architecture in the human pathogen Lichtheimia corymbifera: an evolutionary genomics analysis in the ancient terrestrial Mucorales (Mucoromycotina).</title>
        <authorList>
            <person name="Schwartze V.U."/>
            <person name="Winter S."/>
            <person name="Shelest E."/>
            <person name="Marcet-Houben M."/>
            <person name="Horn F."/>
            <person name="Wehner S."/>
            <person name="Hoffmann K."/>
            <person name="Riege K."/>
            <person name="Sammeth M."/>
            <person name="Nowrousian M."/>
            <person name="Valiante V."/>
            <person name="Linde J."/>
            <person name="Jacobsen I.D."/>
            <person name="Marz M."/>
            <person name="Brakhage A.A."/>
            <person name="Gabaldon T."/>
            <person name="Bocker S."/>
            <person name="Voigt K."/>
        </authorList>
    </citation>
    <scope>NUCLEOTIDE SEQUENCE [LARGE SCALE GENOMIC DNA]</scope>
    <source>
        <strain evidence="18">FSU 9682</strain>
    </source>
</reference>
<proteinExistence type="inferred from homology"/>
<dbReference type="AlphaFoldDB" id="A0A068RZI5"/>
<dbReference type="Proteomes" id="UP000027586">
    <property type="component" value="Unassembled WGS sequence"/>
</dbReference>
<evidence type="ECO:0000256" key="4">
    <source>
        <dbReference type="ARBA" id="ARBA00004846"/>
    </source>
</evidence>
<evidence type="ECO:0000256" key="5">
    <source>
        <dbReference type="ARBA" id="ARBA00006288"/>
    </source>
</evidence>
<sequence>MTIPLKDSTAPDAKAALERLEQIKSQLNMTPSTMSLEAPKDMAAERAAADFDIEALTRLYVGGDKEYELQKKAFEIVKSDPELIAQPPRNILEFSRDEWREFTMCQIRRTTELMQTRFKDDPEMGFAIAKAVNLYSPSYSMRIFVHQYLFRNVVTMLGDKEQAKQWVDDIDHYRIYGCFAMTELGHSSALRDIETTATYDQATDEFVIESPTITSTKWWIGGSGQTSTHAVVISQTVINGESVGHNWFVVQLRDKFTGELMPNVKIGDIGKKHGHQGVDNGWIQFHKVRVPRSHMLQKWAKLERDGSYTPPPSPAVMYATLIPERLTLILSTTQLAGQALTIATRYGVVRRQGHHNQQIMDYQSHYSQIIPLISFLHMLNSASDTVYNQYNVLTAGGEMDPMDFLNHMSDMHAISACLKGMAGWYGSEILETSRRACGGHAYSAYNGISQIINDWGVMTTGAGDNVVLLQQAARIYVRQLARKLEHNEYPELKFKSSTHYFMRAKEYLATPSWPVRDLNEAVKDVRLIEDALFAILVKRFYSIHQAMGKGKTSNDLLMDMVRAAELHCAAFIFSDAVSKYGGSKPAEGVNPSVHAIMRRLTVMWGIYTLHRYSDQGFKEGFLSPQQVKDIEDLYLDTTKSLRKQVIGLTDAFNFPDFALKSPIGKYDGKIYEAYFDTVLQAPNSMRKTPYHEKYIKPLTSRVAPN</sequence>
<evidence type="ECO:0000256" key="13">
    <source>
        <dbReference type="PIRSR" id="PIRSR000168-2"/>
    </source>
</evidence>
<comment type="pathway">
    <text evidence="4">Lipid metabolism; peroxisomal fatty acid beta-oxidation.</text>
</comment>
<dbReference type="InterPro" id="IPR009100">
    <property type="entry name" value="AcylCoA_DH/oxidase_NM_dom_sf"/>
</dbReference>
<evidence type="ECO:0000256" key="3">
    <source>
        <dbReference type="ARBA" id="ARBA00004275"/>
    </source>
</evidence>